<dbReference type="InterPro" id="IPR019243">
    <property type="entry name" value="DUF2202"/>
</dbReference>
<dbReference type="EMBL" id="HE613800">
    <property type="protein sequence ID" value="CCE69407.1"/>
    <property type="molecule type" value="Genomic_DNA"/>
</dbReference>
<dbReference type="Proteomes" id="UP000000810">
    <property type="component" value="Chromosome"/>
</dbReference>
<dbReference type="OrthoDB" id="117100at2157"/>
<reference evidence="2" key="2">
    <citation type="journal article" date="2000" name="J. Mol. Biol.">
        <title>Archaeal homologs of eukaryotic methylation guide small nucleolar RNAs: lessons from the Pyrococcus genomes.</title>
        <authorList>
            <person name="Gaspin C."/>
            <person name="Cavaille J."/>
            <person name="Erauso G."/>
        </authorList>
    </citation>
    <scope>NUCLEOTIDE SEQUENCE</scope>
    <source>
        <strain evidence="2">Orsay</strain>
    </source>
</reference>
<dbReference type="CDD" id="cd01048">
    <property type="entry name" value="Ferritin_like_AB2"/>
    <property type="match status" value="1"/>
</dbReference>
<accession>Q9V2N9</accession>
<dbReference type="InterPro" id="IPR012347">
    <property type="entry name" value="Ferritin-like"/>
</dbReference>
<evidence type="ECO:0000313" key="3">
    <source>
        <dbReference type="EMBL" id="CCE69407.1"/>
    </source>
</evidence>
<evidence type="ECO:0000313" key="5">
    <source>
        <dbReference type="Proteomes" id="UP000009139"/>
    </source>
</evidence>
<feature type="domain" description="DUF2202" evidence="1">
    <location>
        <begin position="50"/>
        <end position="197"/>
    </location>
</feature>
<evidence type="ECO:0000259" key="1">
    <source>
        <dbReference type="Pfam" id="PF09968"/>
    </source>
</evidence>
<reference evidence="2" key="1">
    <citation type="submission" date="1999-07" db="EMBL/GenBank/DDBJ databases">
        <authorList>
            <person name="Genoscope"/>
        </authorList>
    </citation>
    <scope>NUCLEOTIDE SEQUENCE</scope>
    <source>
        <strain evidence="2">Orsay</strain>
    </source>
</reference>
<dbReference type="EMBL" id="AJ248283">
    <property type="protein sequence ID" value="CAB48959.1"/>
    <property type="molecule type" value="Genomic_DNA"/>
</dbReference>
<dbReference type="HOGENOM" id="CLU_051317_2_0_2"/>
<dbReference type="SUPFAM" id="SSF47240">
    <property type="entry name" value="Ferritin-like"/>
    <property type="match status" value="1"/>
</dbReference>
<dbReference type="Gene3D" id="1.20.1260.10">
    <property type="match status" value="1"/>
</dbReference>
<dbReference type="Pfam" id="PF09968">
    <property type="entry name" value="DUF2202"/>
    <property type="match status" value="1"/>
</dbReference>
<reference evidence="2 4" key="4">
    <citation type="journal article" date="2003" name="Mol. Microbiol.">
        <title>An integrated analysis of the genome of the hyperthermophilic archaeon Pyrococcus abyssi.</title>
        <authorList>
            <person name="Cohen G."/>
            <person name="Barbe V."/>
            <person name="Flament D."/>
            <person name="Galperin M."/>
            <person name="Heilig R."/>
            <person name="Ripp R."/>
            <person name="Lecompte O."/>
            <person name="Prieur D."/>
            <person name="Poch O."/>
            <person name="Quellerou J."/>
            <person name="Thierry J.C."/>
            <person name="Van der Oost J."/>
            <person name="Weissenbach J."/>
            <person name="Zivanovic Y."/>
            <person name="Forterre P."/>
        </authorList>
    </citation>
    <scope>NUCLEOTIDE SEQUENCE [LARGE SCALE GENOMIC DNA]</scope>
    <source>
        <strain evidence="4">GE5 / Orsay</strain>
        <strain evidence="2">Orsay</strain>
    </source>
</reference>
<dbReference type="Proteomes" id="UP000009139">
    <property type="component" value="Chromosome"/>
</dbReference>
<dbReference type="InterPro" id="IPR009078">
    <property type="entry name" value="Ferritin-like_SF"/>
</dbReference>
<dbReference type="KEGG" id="pab:PAB2327"/>
<dbReference type="RefSeq" id="WP_010867160.1">
    <property type="nucleotide sequence ID" value="NC_000868.1"/>
</dbReference>
<evidence type="ECO:0000313" key="2">
    <source>
        <dbReference type="EMBL" id="CAB48959.1"/>
    </source>
</evidence>
<gene>
    <name evidence="2" type="ordered locus">PAB2327</name>
</gene>
<protein>
    <recommendedName>
        <fullName evidence="1">DUF2202 domain-containing protein</fullName>
    </recommendedName>
</protein>
<dbReference type="STRING" id="272844.PAB2327"/>
<reference evidence="2" key="3">
    <citation type="journal article" date="2001" name="Genome Res.">
        <title>Genome evolution at the genus level: comparison of three complete genomes of hyperthermophilic archaea.</title>
        <authorList>
            <person name="Lecompte O."/>
            <person name="Ripp R."/>
            <person name="Puzos-Barbe V."/>
            <person name="Duprat S."/>
            <person name="Heilig R."/>
            <person name="Dietrich J."/>
            <person name="Thierry J.C."/>
            <person name="Poch O."/>
        </authorList>
    </citation>
    <scope>NUCLEOTIDE SEQUENCE</scope>
    <source>
        <strain evidence="2">Orsay</strain>
    </source>
</reference>
<organism evidence="2 4">
    <name type="scientific">Pyrococcus abyssi (strain GE5 / Orsay)</name>
    <dbReference type="NCBI Taxonomy" id="272844"/>
    <lineage>
        <taxon>Archaea</taxon>
        <taxon>Methanobacteriati</taxon>
        <taxon>Methanobacteriota</taxon>
        <taxon>Thermococci</taxon>
        <taxon>Thermococcales</taxon>
        <taxon>Thermococcaceae</taxon>
        <taxon>Pyrococcus</taxon>
    </lineage>
</organism>
<dbReference type="AlphaFoldDB" id="Q9V2N9"/>
<evidence type="ECO:0000313" key="4">
    <source>
        <dbReference type="Proteomes" id="UP000000810"/>
    </source>
</evidence>
<reference evidence="3 5" key="5">
    <citation type="journal article" date="2012" name="Curr. Microbiol.">
        <title>Re-annotation of two hyperthermophilic archaea Pyrococcus abyssi GE5 and Pyrococcus furiosus DSM 3638.</title>
        <authorList>
            <person name="Gao J."/>
            <person name="Wang J."/>
        </authorList>
    </citation>
    <scope>GENOME REANNOTATION</scope>
    <source>
        <strain evidence="3">GE5</strain>
        <strain evidence="5">GE5 / Orsay</strain>
    </source>
</reference>
<dbReference type="eggNOG" id="arCOG03957">
    <property type="taxonomic scope" value="Archaea"/>
</dbReference>
<sequence length="197" mass="22181">MRKKLIGFGLLALGIFSLVLQGVAAYRGTPGPSPVALAQVSYYAPLSDEEANSLLYMIEEEKLARDVYLKLYNETGLIIFDRIAQSEQRHMDAVLMLIEKYNLTAPDTLNEIGVFENEELQNLYNELVEMGSQSVVDALKVGALIEEIDIKDLEEWLSKVDNEDIKVVFENLMDGSKNHLRAFTKVLADNYGIEYTP</sequence>
<dbReference type="PATRIC" id="fig|272844.11.peg.42"/>
<proteinExistence type="predicted"/>
<name>Q9V2N9_PYRAB</name>
<keyword evidence="4" id="KW-1185">Reference proteome</keyword>
<dbReference type="PIR" id="H75188">
    <property type="entry name" value="H75188"/>
</dbReference>